<dbReference type="AlphaFoldDB" id="A0A3N2QBU1"/>
<feature type="transmembrane region" description="Helical" evidence="1">
    <location>
        <begin position="7"/>
        <end position="24"/>
    </location>
</feature>
<dbReference type="EMBL" id="RARA01000027">
    <property type="protein sequence ID" value="ROT47042.1"/>
    <property type="molecule type" value="Genomic_DNA"/>
</dbReference>
<dbReference type="RefSeq" id="WP_123663701.1">
    <property type="nucleotide sequence ID" value="NZ_RARA01000027.1"/>
</dbReference>
<dbReference type="GO" id="GO:0004175">
    <property type="term" value="F:endopeptidase activity"/>
    <property type="evidence" value="ECO:0007669"/>
    <property type="project" value="UniProtKB-ARBA"/>
</dbReference>
<keyword evidence="1" id="KW-1133">Transmembrane helix</keyword>
<dbReference type="InterPro" id="IPR003675">
    <property type="entry name" value="Rce1/LyrA-like_dom"/>
</dbReference>
<organism evidence="3 4">
    <name type="scientific">Candidatus Cardinium hertigii</name>
    <dbReference type="NCBI Taxonomy" id="247481"/>
    <lineage>
        <taxon>Bacteria</taxon>
        <taxon>Pseudomonadati</taxon>
        <taxon>Bacteroidota</taxon>
        <taxon>Cytophagia</taxon>
        <taxon>Cytophagales</taxon>
        <taxon>Amoebophilaceae</taxon>
        <taxon>Candidatus Cardinium</taxon>
    </lineage>
</organism>
<feature type="transmembrane region" description="Helical" evidence="1">
    <location>
        <begin position="106"/>
        <end position="130"/>
    </location>
</feature>
<dbReference type="GO" id="GO:0006508">
    <property type="term" value="P:proteolysis"/>
    <property type="evidence" value="ECO:0007669"/>
    <property type="project" value="UniProtKB-KW"/>
</dbReference>
<name>A0A3N2QBU1_9BACT</name>
<proteinExistence type="predicted"/>
<feature type="transmembrane region" description="Helical" evidence="1">
    <location>
        <begin position="290"/>
        <end position="310"/>
    </location>
</feature>
<keyword evidence="4" id="KW-1185">Reference proteome</keyword>
<feature type="transmembrane region" description="Helical" evidence="1">
    <location>
        <begin position="244"/>
        <end position="261"/>
    </location>
</feature>
<accession>A0A3N2QBU1</accession>
<keyword evidence="3" id="KW-0378">Hydrolase</keyword>
<dbReference type="Pfam" id="PF02517">
    <property type="entry name" value="Rce1-like"/>
    <property type="match status" value="1"/>
</dbReference>
<feature type="transmembrane region" description="Helical" evidence="1">
    <location>
        <begin position="151"/>
        <end position="171"/>
    </location>
</feature>
<protein>
    <submittedName>
        <fullName evidence="3">CPBP family intramembrane metalloprotease</fullName>
    </submittedName>
</protein>
<evidence type="ECO:0000313" key="3">
    <source>
        <dbReference type="EMBL" id="ROT47042.1"/>
    </source>
</evidence>
<comment type="caution">
    <text evidence="3">The sequence shown here is derived from an EMBL/GenBank/DDBJ whole genome shotgun (WGS) entry which is preliminary data.</text>
</comment>
<evidence type="ECO:0000313" key="4">
    <source>
        <dbReference type="Proteomes" id="UP000270927"/>
    </source>
</evidence>
<feature type="domain" description="CAAX prenyl protease 2/Lysostaphin resistance protein A-like" evidence="2">
    <location>
        <begin position="179"/>
        <end position="302"/>
    </location>
</feature>
<dbReference type="OrthoDB" id="5322702at2"/>
<keyword evidence="1" id="KW-0812">Transmembrane</keyword>
<feature type="transmembrane region" description="Helical" evidence="1">
    <location>
        <begin position="47"/>
        <end position="67"/>
    </location>
</feature>
<dbReference type="GO" id="GO:0080120">
    <property type="term" value="P:CAAX-box protein maturation"/>
    <property type="evidence" value="ECO:0007669"/>
    <property type="project" value="UniProtKB-ARBA"/>
</dbReference>
<dbReference type="GO" id="GO:0008237">
    <property type="term" value="F:metallopeptidase activity"/>
    <property type="evidence" value="ECO:0007669"/>
    <property type="project" value="UniProtKB-KW"/>
</dbReference>
<gene>
    <name evidence="3" type="ORF">EDM02_05585</name>
</gene>
<keyword evidence="3" id="KW-0482">Metalloprotease</keyword>
<feature type="transmembrane region" description="Helical" evidence="1">
    <location>
        <begin position="79"/>
        <end position="100"/>
    </location>
</feature>
<sequence length="314" mass="35520">MIANFIFYYHILILLAITVIIALFCRNKKFLYISIVVTNMVGLYEDIINMVGLTALCGFGIMAYLYFHVKNYNNVLKTLLFIGLSTFLAGFPFHVIPGFFKNTQVQFVALLSSFSISLNFDKTMSALILYSIRHFYILEKKIDIKSLQQTVISLLICISLVLIPAFISGYVKFDPKIPSMLWIWAMNNFFFVCMAEEIIFRVFLQNTLKTCIGYLYKKVALTPANASAEVNGGLLKPLAKFDTVVSKNLHIIIASLLFGLVHLKGGIIYIIFATICGLCYGYTYDKTNRLICAMVVHFGLNLCHLLLFSYPTAV</sequence>
<reference evidence="3 4" key="1">
    <citation type="submission" date="2018-09" db="EMBL/GenBank/DDBJ databases">
        <title>Comparative Genomics of Wolbachia-Cardinium Dual Endosymbiosis in a Plant-Parasitic Nematode.</title>
        <authorList>
            <person name="Brown A.M.V."/>
            <person name="Wasala S.K."/>
            <person name="Howe D.K."/>
            <person name="Peetz A.B."/>
            <person name="Zasada I.A."/>
            <person name="Denver D.R."/>
        </authorList>
    </citation>
    <scope>NUCLEOTIDE SEQUENCE [LARGE SCALE GENOMIC DNA]</scope>
    <source>
        <strain evidence="3 4">Pp_1</strain>
    </source>
</reference>
<evidence type="ECO:0000259" key="2">
    <source>
        <dbReference type="Pfam" id="PF02517"/>
    </source>
</evidence>
<feature type="transmembrane region" description="Helical" evidence="1">
    <location>
        <begin position="267"/>
        <end position="283"/>
    </location>
</feature>
<evidence type="ECO:0000256" key="1">
    <source>
        <dbReference type="SAM" id="Phobius"/>
    </source>
</evidence>
<feature type="transmembrane region" description="Helical" evidence="1">
    <location>
        <begin position="183"/>
        <end position="204"/>
    </location>
</feature>
<dbReference type="Proteomes" id="UP000270927">
    <property type="component" value="Unassembled WGS sequence"/>
</dbReference>
<keyword evidence="1" id="KW-0472">Membrane</keyword>
<keyword evidence="3" id="KW-0645">Protease</keyword>